<dbReference type="Pfam" id="PF00096">
    <property type="entry name" value="zf-C2H2"/>
    <property type="match status" value="3"/>
</dbReference>
<evidence type="ECO:0000256" key="9">
    <source>
        <dbReference type="ARBA" id="ARBA00023242"/>
    </source>
</evidence>
<dbReference type="InterPro" id="IPR050636">
    <property type="entry name" value="C2H2-ZF_domain-containing"/>
</dbReference>
<name>A0A9N9MB70_9CUCU</name>
<comment type="subcellular location">
    <subcellularLocation>
        <location evidence="1">Nucleus</location>
    </subcellularLocation>
</comment>
<dbReference type="SUPFAM" id="SSF57667">
    <property type="entry name" value="beta-beta-alpha zinc fingers"/>
    <property type="match status" value="4"/>
</dbReference>
<evidence type="ECO:0000256" key="7">
    <source>
        <dbReference type="ARBA" id="ARBA00023015"/>
    </source>
</evidence>
<accession>A0A9N9MB70</accession>
<feature type="domain" description="C2H2-type" evidence="13">
    <location>
        <begin position="317"/>
        <end position="344"/>
    </location>
</feature>
<keyword evidence="3 11" id="KW-0479">Metal-binding</keyword>
<keyword evidence="7" id="KW-0805">Transcription regulation</keyword>
<dbReference type="Pfam" id="PF07776">
    <property type="entry name" value="zf-AD"/>
    <property type="match status" value="1"/>
</dbReference>
<evidence type="ECO:0000259" key="14">
    <source>
        <dbReference type="PROSITE" id="PS51915"/>
    </source>
</evidence>
<keyword evidence="6 11" id="KW-0862">Zinc</keyword>
<dbReference type="Pfam" id="PF23561">
    <property type="entry name" value="zf-C2H2_15"/>
    <property type="match status" value="1"/>
</dbReference>
<comment type="similarity">
    <text evidence="2">Belongs to the krueppel C2H2-type zinc-finger protein family.</text>
</comment>
<evidence type="ECO:0000256" key="11">
    <source>
        <dbReference type="PROSITE-ProRule" id="PRU01263"/>
    </source>
</evidence>
<feature type="domain" description="ZAD" evidence="14">
    <location>
        <begin position="7"/>
        <end position="84"/>
    </location>
</feature>
<dbReference type="PANTHER" id="PTHR47772">
    <property type="entry name" value="ZINC FINGER PROTEIN 200"/>
    <property type="match status" value="1"/>
</dbReference>
<evidence type="ECO:0000313" key="16">
    <source>
        <dbReference type="Proteomes" id="UP001152799"/>
    </source>
</evidence>
<dbReference type="InterPro" id="IPR036236">
    <property type="entry name" value="Znf_C2H2_sf"/>
</dbReference>
<dbReference type="InterPro" id="IPR013087">
    <property type="entry name" value="Znf_C2H2_type"/>
</dbReference>
<dbReference type="PROSITE" id="PS00028">
    <property type="entry name" value="ZINC_FINGER_C2H2_1"/>
    <property type="match status" value="7"/>
</dbReference>
<keyword evidence="9" id="KW-0539">Nucleus</keyword>
<evidence type="ECO:0000259" key="13">
    <source>
        <dbReference type="PROSITE" id="PS50157"/>
    </source>
</evidence>
<evidence type="ECO:0000256" key="10">
    <source>
        <dbReference type="PROSITE-ProRule" id="PRU00042"/>
    </source>
</evidence>
<gene>
    <name evidence="15" type="ORF">CEUTPL_LOCUS1926</name>
</gene>
<evidence type="ECO:0000256" key="5">
    <source>
        <dbReference type="ARBA" id="ARBA00022771"/>
    </source>
</evidence>
<feature type="domain" description="C2H2-type" evidence="13">
    <location>
        <begin position="373"/>
        <end position="396"/>
    </location>
</feature>
<evidence type="ECO:0000256" key="8">
    <source>
        <dbReference type="ARBA" id="ARBA00023163"/>
    </source>
</evidence>
<dbReference type="SMART" id="SM00868">
    <property type="entry name" value="zf-AD"/>
    <property type="match status" value="1"/>
</dbReference>
<feature type="coiled-coil region" evidence="12">
    <location>
        <begin position="94"/>
        <end position="121"/>
    </location>
</feature>
<dbReference type="PROSITE" id="PS50157">
    <property type="entry name" value="ZINC_FINGER_C2H2_2"/>
    <property type="match status" value="7"/>
</dbReference>
<feature type="domain" description="C2H2-type" evidence="13">
    <location>
        <begin position="173"/>
        <end position="200"/>
    </location>
</feature>
<evidence type="ECO:0000256" key="1">
    <source>
        <dbReference type="ARBA" id="ARBA00004123"/>
    </source>
</evidence>
<dbReference type="AlphaFoldDB" id="A0A9N9MB70"/>
<dbReference type="FunFam" id="3.30.160.60:FF:000100">
    <property type="entry name" value="Zinc finger 45-like"/>
    <property type="match status" value="1"/>
</dbReference>
<dbReference type="GO" id="GO:0005634">
    <property type="term" value="C:nucleus"/>
    <property type="evidence" value="ECO:0007669"/>
    <property type="project" value="UniProtKB-SubCell"/>
</dbReference>
<feature type="binding site" evidence="11">
    <location>
        <position position="57"/>
    </location>
    <ligand>
        <name>Zn(2+)</name>
        <dbReference type="ChEBI" id="CHEBI:29105"/>
    </ligand>
</feature>
<dbReference type="PROSITE" id="PS51915">
    <property type="entry name" value="ZAD"/>
    <property type="match status" value="1"/>
</dbReference>
<keyword evidence="8" id="KW-0804">Transcription</keyword>
<proteinExistence type="inferred from homology"/>
<evidence type="ECO:0000256" key="3">
    <source>
        <dbReference type="ARBA" id="ARBA00022723"/>
    </source>
</evidence>
<dbReference type="GO" id="GO:0008270">
    <property type="term" value="F:zinc ion binding"/>
    <property type="evidence" value="ECO:0007669"/>
    <property type="project" value="UniProtKB-UniRule"/>
</dbReference>
<dbReference type="FunFam" id="3.30.160.60:FF:000110">
    <property type="entry name" value="Zinc finger protein-like"/>
    <property type="match status" value="1"/>
</dbReference>
<evidence type="ECO:0000256" key="12">
    <source>
        <dbReference type="SAM" id="Coils"/>
    </source>
</evidence>
<evidence type="ECO:0000256" key="6">
    <source>
        <dbReference type="ARBA" id="ARBA00022833"/>
    </source>
</evidence>
<dbReference type="PANTHER" id="PTHR47772:SF15">
    <property type="entry name" value="REDUCED EXPRESSION 2-RELATED"/>
    <property type="match status" value="1"/>
</dbReference>
<dbReference type="InterPro" id="IPR056436">
    <property type="entry name" value="Znf-C2H2_ZIC1-5/GLI1-3-like"/>
</dbReference>
<keyword evidence="12" id="KW-0175">Coiled coil</keyword>
<feature type="domain" description="C2H2-type" evidence="13">
    <location>
        <begin position="230"/>
        <end position="258"/>
    </location>
</feature>
<dbReference type="InterPro" id="IPR012934">
    <property type="entry name" value="Znf_AD"/>
</dbReference>
<keyword evidence="5 10" id="KW-0863">Zinc-finger</keyword>
<evidence type="ECO:0000256" key="2">
    <source>
        <dbReference type="ARBA" id="ARBA00006991"/>
    </source>
</evidence>
<dbReference type="SMART" id="SM00355">
    <property type="entry name" value="ZnF_C2H2"/>
    <property type="match status" value="9"/>
</dbReference>
<reference evidence="15" key="1">
    <citation type="submission" date="2022-01" db="EMBL/GenBank/DDBJ databases">
        <authorList>
            <person name="King R."/>
        </authorList>
    </citation>
    <scope>NUCLEOTIDE SEQUENCE</scope>
</reference>
<keyword evidence="4" id="KW-0677">Repeat</keyword>
<organism evidence="15 16">
    <name type="scientific">Ceutorhynchus assimilis</name>
    <name type="common">cabbage seed weevil</name>
    <dbReference type="NCBI Taxonomy" id="467358"/>
    <lineage>
        <taxon>Eukaryota</taxon>
        <taxon>Metazoa</taxon>
        <taxon>Ecdysozoa</taxon>
        <taxon>Arthropoda</taxon>
        <taxon>Hexapoda</taxon>
        <taxon>Insecta</taxon>
        <taxon>Pterygota</taxon>
        <taxon>Neoptera</taxon>
        <taxon>Endopterygota</taxon>
        <taxon>Coleoptera</taxon>
        <taxon>Polyphaga</taxon>
        <taxon>Cucujiformia</taxon>
        <taxon>Curculionidae</taxon>
        <taxon>Ceutorhynchinae</taxon>
        <taxon>Ceutorhynchus</taxon>
    </lineage>
</organism>
<dbReference type="Gene3D" id="3.40.1800.20">
    <property type="match status" value="1"/>
</dbReference>
<feature type="binding site" evidence="11">
    <location>
        <position position="12"/>
    </location>
    <ligand>
        <name>Zn(2+)</name>
        <dbReference type="ChEBI" id="CHEBI:29105"/>
    </ligand>
</feature>
<dbReference type="Proteomes" id="UP001152799">
    <property type="component" value="Chromosome 10"/>
</dbReference>
<evidence type="ECO:0000313" key="15">
    <source>
        <dbReference type="EMBL" id="CAG9761219.1"/>
    </source>
</evidence>
<dbReference type="Pfam" id="PF13912">
    <property type="entry name" value="zf-C2H2_6"/>
    <property type="match status" value="2"/>
</dbReference>
<dbReference type="FunFam" id="3.30.160.60:FF:000688">
    <property type="entry name" value="zinc finger protein 197 isoform X1"/>
    <property type="match status" value="1"/>
</dbReference>
<feature type="domain" description="C2H2-type" evidence="13">
    <location>
        <begin position="201"/>
        <end position="228"/>
    </location>
</feature>
<keyword evidence="16" id="KW-1185">Reference proteome</keyword>
<feature type="domain" description="C2H2-type" evidence="13">
    <location>
        <begin position="345"/>
        <end position="372"/>
    </location>
</feature>
<feature type="domain" description="C2H2-type" evidence="13">
    <location>
        <begin position="259"/>
        <end position="287"/>
    </location>
</feature>
<dbReference type="FunFam" id="3.30.160.60:FF:000145">
    <property type="entry name" value="Zinc finger protein 574"/>
    <property type="match status" value="1"/>
</dbReference>
<sequence length="401" mass="46850">MQYLDEDYCRICLEFFPCIEGTHISKEVKLNKTISEIIEECASVQISEKDPYSNYLCSQCHQKLIALNDFRALIIKSDIILKQKQFPFKTHLDIDVIKNEKENLIKEEKAADENLETNENLVRINAGRKPSKLPKRNRKVHKFQCDICNKTLLGRSNRLTQHIITAHSDIKNFQCEICQKKFKSKQQLVNHGRVHTGEKPYKCYTCEETFASNQNLFNHNKKHTGQYKSYKCALCDKGYSTPGEFETHKRIVHTGEKPFLCEICSQTYSSARNLGLHINRVHKKTEKCPKCSLMFNTKRLQQHLQKHQDKEAGIRRYTCDKCGKGFFTPHALKRHEVVHTKERPYSCQICDKSFSLKSGVNMHMKTHSDVREFSCDVCSKTFKYKQHLQMHLKEKHKEVAS</sequence>
<feature type="binding site" evidence="11">
    <location>
        <position position="9"/>
    </location>
    <ligand>
        <name>Zn(2+)</name>
        <dbReference type="ChEBI" id="CHEBI:29105"/>
    </ligand>
</feature>
<evidence type="ECO:0000256" key="4">
    <source>
        <dbReference type="ARBA" id="ARBA00022737"/>
    </source>
</evidence>
<feature type="binding site" evidence="11">
    <location>
        <position position="60"/>
    </location>
    <ligand>
        <name>Zn(2+)</name>
        <dbReference type="ChEBI" id="CHEBI:29105"/>
    </ligand>
</feature>
<dbReference type="Gene3D" id="3.30.160.60">
    <property type="entry name" value="Classic Zinc Finger"/>
    <property type="match status" value="7"/>
</dbReference>
<dbReference type="EMBL" id="OU892286">
    <property type="protein sequence ID" value="CAG9761219.1"/>
    <property type="molecule type" value="Genomic_DNA"/>
</dbReference>
<dbReference type="SUPFAM" id="SSF57716">
    <property type="entry name" value="Glucocorticoid receptor-like (DNA-binding domain)"/>
    <property type="match status" value="1"/>
</dbReference>
<protein>
    <submittedName>
        <fullName evidence="15">Uncharacterized protein</fullName>
    </submittedName>
</protein>
<dbReference type="GO" id="GO:0030674">
    <property type="term" value="F:protein-macromolecule adaptor activity"/>
    <property type="evidence" value="ECO:0007669"/>
    <property type="project" value="UniProtKB-ARBA"/>
</dbReference>
<dbReference type="OrthoDB" id="8119626at2759"/>